<dbReference type="GO" id="GO:0032433">
    <property type="term" value="C:filopodium tip"/>
    <property type="evidence" value="ECO:0007669"/>
    <property type="project" value="UniProtKB-SubCell"/>
</dbReference>
<evidence type="ECO:0000256" key="11">
    <source>
        <dbReference type="ARBA" id="ARBA00022837"/>
    </source>
</evidence>
<evidence type="ECO:0000256" key="9">
    <source>
        <dbReference type="ARBA" id="ARBA00022490"/>
    </source>
</evidence>
<dbReference type="FunFam" id="3.40.20.10:FF:000001">
    <property type="entry name" value="Gelsolin"/>
    <property type="match status" value="1"/>
</dbReference>
<evidence type="ECO:0000313" key="18">
    <source>
        <dbReference type="Proteomes" id="UP000694404"/>
    </source>
</evidence>
<evidence type="ECO:0000256" key="4">
    <source>
        <dbReference type="ARBA" id="ARBA00004495"/>
    </source>
</evidence>
<evidence type="ECO:0000256" key="15">
    <source>
        <dbReference type="SAM" id="MobiDB-lite"/>
    </source>
</evidence>
<dbReference type="PROSITE" id="PS51257">
    <property type="entry name" value="PROKAR_LIPOPROTEIN"/>
    <property type="match status" value="1"/>
</dbReference>
<evidence type="ECO:0000256" key="13">
    <source>
        <dbReference type="ARBA" id="ARBA00023212"/>
    </source>
</evidence>
<evidence type="ECO:0000313" key="17">
    <source>
        <dbReference type="Ensembl" id="ENSCABP00000012618.1"/>
    </source>
</evidence>
<dbReference type="GO" id="GO:0008154">
    <property type="term" value="P:actin polymerization or depolymerization"/>
    <property type="evidence" value="ECO:0007669"/>
    <property type="project" value="TreeGrafter"/>
</dbReference>
<dbReference type="Gene3D" id="1.10.950.10">
    <property type="entry name" value="Villin headpiece domain"/>
    <property type="match status" value="1"/>
</dbReference>
<dbReference type="InterPro" id="IPR003128">
    <property type="entry name" value="Villin_headpiece"/>
</dbReference>
<dbReference type="PROSITE" id="PS51089">
    <property type="entry name" value="HP"/>
    <property type="match status" value="1"/>
</dbReference>
<evidence type="ECO:0000256" key="3">
    <source>
        <dbReference type="ARBA" id="ARBA00004466"/>
    </source>
</evidence>
<keyword evidence="11" id="KW-0106">Calcium</keyword>
<protein>
    <recommendedName>
        <fullName evidence="7">Villin-1</fullName>
    </recommendedName>
</protein>
<dbReference type="CDD" id="cd11293">
    <property type="entry name" value="gelsolin_S4_like"/>
    <property type="match status" value="1"/>
</dbReference>
<evidence type="ECO:0000256" key="10">
    <source>
        <dbReference type="ARBA" id="ARBA00022737"/>
    </source>
</evidence>
<dbReference type="SUPFAM" id="SSF47050">
    <property type="entry name" value="VHP, Villin headpiece domain"/>
    <property type="match status" value="1"/>
</dbReference>
<dbReference type="SUPFAM" id="SSF55753">
    <property type="entry name" value="Actin depolymerizing proteins"/>
    <property type="match status" value="3"/>
</dbReference>
<dbReference type="PANTHER" id="PTHR11977">
    <property type="entry name" value="VILLIN"/>
    <property type="match status" value="1"/>
</dbReference>
<dbReference type="FunFam" id="3.40.20.10:FF:000004">
    <property type="entry name" value="Gelsolin"/>
    <property type="match status" value="1"/>
</dbReference>
<keyword evidence="12" id="KW-0009">Actin-binding</keyword>
<reference evidence="17" key="2">
    <citation type="submission" date="2025-09" db="UniProtKB">
        <authorList>
            <consortium name="Ensembl"/>
        </authorList>
    </citation>
    <scope>IDENTIFICATION</scope>
</reference>
<dbReference type="AlphaFoldDB" id="A0A8C0IQT7"/>
<dbReference type="SMART" id="SM00153">
    <property type="entry name" value="VHP"/>
    <property type="match status" value="1"/>
</dbReference>
<keyword evidence="10" id="KW-0677">Repeat</keyword>
<dbReference type="GO" id="GO:0005546">
    <property type="term" value="F:phosphatidylinositol-4,5-bisphosphate binding"/>
    <property type="evidence" value="ECO:0007669"/>
    <property type="project" value="TreeGrafter"/>
</dbReference>
<dbReference type="GO" id="GO:0005737">
    <property type="term" value="C:cytoplasm"/>
    <property type="evidence" value="ECO:0007669"/>
    <property type="project" value="TreeGrafter"/>
</dbReference>
<dbReference type="GO" id="GO:0005902">
    <property type="term" value="C:microvillus"/>
    <property type="evidence" value="ECO:0007669"/>
    <property type="project" value="UniProtKB-SubCell"/>
</dbReference>
<comment type="similarity">
    <text evidence="6">Belongs to the villin/gelsolin family.</text>
</comment>
<dbReference type="GeneTree" id="ENSGT00940000160544"/>
<gene>
    <name evidence="17" type="primary">VIL1</name>
</gene>
<dbReference type="SMART" id="SM00262">
    <property type="entry name" value="GEL"/>
    <property type="match status" value="3"/>
</dbReference>
<dbReference type="GO" id="GO:0051016">
    <property type="term" value="P:barbed-end actin filament capping"/>
    <property type="evidence" value="ECO:0007669"/>
    <property type="project" value="TreeGrafter"/>
</dbReference>
<keyword evidence="8" id="KW-0117">Actin capping</keyword>
<evidence type="ECO:0000256" key="1">
    <source>
        <dbReference type="ARBA" id="ARBA00004105"/>
    </source>
</evidence>
<dbReference type="GO" id="GO:0001726">
    <property type="term" value="C:ruffle"/>
    <property type="evidence" value="ECO:0007669"/>
    <property type="project" value="UniProtKB-SubCell"/>
</dbReference>
<evidence type="ECO:0000256" key="5">
    <source>
        <dbReference type="ARBA" id="ARBA00004510"/>
    </source>
</evidence>
<dbReference type="Pfam" id="PF00626">
    <property type="entry name" value="Gelsolin"/>
    <property type="match status" value="3"/>
</dbReference>
<evidence type="ECO:0000256" key="14">
    <source>
        <dbReference type="ARBA" id="ARBA00023273"/>
    </source>
</evidence>
<evidence type="ECO:0000259" key="16">
    <source>
        <dbReference type="PROSITE" id="PS51089"/>
    </source>
</evidence>
<evidence type="ECO:0000256" key="7">
    <source>
        <dbReference type="ARBA" id="ARBA00017436"/>
    </source>
</evidence>
<dbReference type="PRINTS" id="PR00597">
    <property type="entry name" value="GELSOLIN"/>
</dbReference>
<dbReference type="InterPro" id="IPR007123">
    <property type="entry name" value="Gelsolin-like_dom"/>
</dbReference>
<evidence type="ECO:0000256" key="2">
    <source>
        <dbReference type="ARBA" id="ARBA00004245"/>
    </source>
</evidence>
<keyword evidence="18" id="KW-1185">Reference proteome</keyword>
<dbReference type="Gene3D" id="3.40.20.10">
    <property type="entry name" value="Severin"/>
    <property type="match status" value="3"/>
</dbReference>
<evidence type="ECO:0000256" key="12">
    <source>
        <dbReference type="ARBA" id="ARBA00023203"/>
    </source>
</evidence>
<keyword evidence="13" id="KW-0206">Cytoskeleton</keyword>
<dbReference type="FunFam" id="3.40.20.10:FF:000005">
    <property type="entry name" value="Gelsolin"/>
    <property type="match status" value="1"/>
</dbReference>
<keyword evidence="14" id="KW-0966">Cell projection</keyword>
<dbReference type="CDD" id="cd11291">
    <property type="entry name" value="gelsolin_S6_like"/>
    <property type="match status" value="1"/>
</dbReference>
<dbReference type="GO" id="GO:0030027">
    <property type="term" value="C:lamellipodium"/>
    <property type="evidence" value="ECO:0007669"/>
    <property type="project" value="UniProtKB-SubCell"/>
</dbReference>
<feature type="compositionally biased region" description="Pro residues" evidence="15">
    <location>
        <begin position="1"/>
        <end position="12"/>
    </location>
</feature>
<dbReference type="Proteomes" id="UP000694404">
    <property type="component" value="Unplaced"/>
</dbReference>
<feature type="domain" description="HP" evidence="16">
    <location>
        <begin position="458"/>
        <end position="495"/>
    </location>
</feature>
<proteinExistence type="inferred from homology"/>
<dbReference type="CDD" id="cd11288">
    <property type="entry name" value="gelsolin_S5_like"/>
    <property type="match status" value="1"/>
</dbReference>
<keyword evidence="9" id="KW-0963">Cytoplasm</keyword>
<reference evidence="17" key="1">
    <citation type="submission" date="2025-08" db="UniProtKB">
        <authorList>
            <consortium name="Ensembl"/>
        </authorList>
    </citation>
    <scope>IDENTIFICATION</scope>
</reference>
<dbReference type="GO" id="GO:0051014">
    <property type="term" value="P:actin filament severing"/>
    <property type="evidence" value="ECO:0007669"/>
    <property type="project" value="TreeGrafter"/>
</dbReference>
<sequence length="495" mass="55703">MRGPLSTPPQPPGSVSCRASSKPKTTRPAPRGRRERRGESAMFKQLFQKWTVSNQTSGLGKTHVKFDASTLHAKPEVAAQQKMVDDGSGEVEVWRIEDLELAPVDMRWLGHFYGGDCYLILYKYLVNNKQHYIIYIWQGRHASKDEITASAYQAVILDQQYDNAAVQVRVPMGKEPAHLMAIFKGKMVVYAVSARMGAVPSTRLFHVHGTNEYNTKAIEVPPRASSLNSNDVFVLKTQACCYLWYGKGCSGDEREMAKTVADLITKTEKLVIAEGQEPDNFWVALGGKSQYANSKLQEETLSITPRLFECSNQTGTFVATEITDFNQDDLEDDDVFLLDTWDQVFFWIGEHANETEKKEAAVMAQEYLRTHPSGRDPDTPIIVVKQGYEPPTFTGWFLAWDPLKWSVSGCAEVPRFPWPWQETWAQAGGLGDGSSAGWPCRQDHSCHHHSSWPLCLSQEHLSGDDFNTVFGMPQTAFAALPLWKQQKLKKEKGLF</sequence>
<dbReference type="PANTHER" id="PTHR11977:SF35">
    <property type="entry name" value="VILLIN-1"/>
    <property type="match status" value="1"/>
</dbReference>
<dbReference type="GO" id="GO:0051015">
    <property type="term" value="F:actin filament binding"/>
    <property type="evidence" value="ECO:0007669"/>
    <property type="project" value="InterPro"/>
</dbReference>
<evidence type="ECO:0000256" key="8">
    <source>
        <dbReference type="ARBA" id="ARBA00022467"/>
    </source>
</evidence>
<dbReference type="InterPro" id="IPR007122">
    <property type="entry name" value="Villin/Gelsolin"/>
</dbReference>
<accession>A0A8C0IQT7</accession>
<name>A0A8C0IQT7_CHEAB</name>
<feature type="region of interest" description="Disordered" evidence="15">
    <location>
        <begin position="1"/>
        <end position="38"/>
    </location>
</feature>
<organism evidence="17 18">
    <name type="scientific">Chelonoidis abingdonii</name>
    <name type="common">Abingdon island giant tortoise</name>
    <name type="synonym">Testudo abingdonii</name>
    <dbReference type="NCBI Taxonomy" id="106734"/>
    <lineage>
        <taxon>Eukaryota</taxon>
        <taxon>Metazoa</taxon>
        <taxon>Chordata</taxon>
        <taxon>Craniata</taxon>
        <taxon>Vertebrata</taxon>
        <taxon>Euteleostomi</taxon>
        <taxon>Archelosauria</taxon>
        <taxon>Testudinata</taxon>
        <taxon>Testudines</taxon>
        <taxon>Cryptodira</taxon>
        <taxon>Durocryptodira</taxon>
        <taxon>Testudinoidea</taxon>
        <taxon>Testudinidae</taxon>
        <taxon>Chelonoidis</taxon>
    </lineage>
</organism>
<dbReference type="GO" id="GO:2000392">
    <property type="term" value="P:regulation of lamellipodium morphogenesis"/>
    <property type="evidence" value="ECO:0007669"/>
    <property type="project" value="TreeGrafter"/>
</dbReference>
<dbReference type="GO" id="GO:0015629">
    <property type="term" value="C:actin cytoskeleton"/>
    <property type="evidence" value="ECO:0007669"/>
    <property type="project" value="TreeGrafter"/>
</dbReference>
<dbReference type="InterPro" id="IPR029006">
    <property type="entry name" value="ADF-H/Gelsolin-like_dom_sf"/>
</dbReference>
<evidence type="ECO:0000256" key="6">
    <source>
        <dbReference type="ARBA" id="ARBA00008418"/>
    </source>
</evidence>
<dbReference type="InterPro" id="IPR036886">
    <property type="entry name" value="Villin_headpiece_dom_sf"/>
</dbReference>
<dbReference type="Ensembl" id="ENSCABT00000013829.1">
    <property type="protein sequence ID" value="ENSCABP00000012618.1"/>
    <property type="gene ID" value="ENSCABG00000009440.1"/>
</dbReference>
<comment type="subcellular location">
    <subcellularLocation>
        <location evidence="4">Cell projection</location>
        <location evidence="4">Filopodium tip</location>
    </subcellularLocation>
    <subcellularLocation>
        <location evidence="5">Cell projection</location>
        <location evidence="5">Lamellipodium</location>
    </subcellularLocation>
    <subcellularLocation>
        <location evidence="1">Cell projection</location>
        <location evidence="1">Microvillus</location>
    </subcellularLocation>
    <subcellularLocation>
        <location evidence="3">Cell projection</location>
        <location evidence="3">Ruffle</location>
    </subcellularLocation>
    <subcellularLocation>
        <location evidence="2">Cytoplasm</location>
        <location evidence="2">Cytoskeleton</location>
    </subcellularLocation>
</comment>
<dbReference type="Pfam" id="PF02209">
    <property type="entry name" value="VHP"/>
    <property type="match status" value="1"/>
</dbReference>